<dbReference type="HOGENOM" id="CLU_061181_2_0_11"/>
<gene>
    <name evidence="5" type="ordered locus">Afer_1841</name>
</gene>
<dbReference type="GO" id="GO:0004810">
    <property type="term" value="F:CCA tRNA nucleotidyltransferase activity"/>
    <property type="evidence" value="ECO:0007669"/>
    <property type="project" value="InterPro"/>
</dbReference>
<dbReference type="GO" id="GO:0016783">
    <property type="term" value="F:sulfurtransferase activity"/>
    <property type="evidence" value="ECO:0007669"/>
    <property type="project" value="InterPro"/>
</dbReference>
<dbReference type="Proteomes" id="UP000000771">
    <property type="component" value="Chromosome"/>
</dbReference>
<evidence type="ECO:0000313" key="5">
    <source>
        <dbReference type="EMBL" id="ACU54755.1"/>
    </source>
</evidence>
<dbReference type="InterPro" id="IPR005232">
    <property type="entry name" value="LarE"/>
</dbReference>
<evidence type="ECO:0000259" key="4">
    <source>
        <dbReference type="Pfam" id="PF02568"/>
    </source>
</evidence>
<reference evidence="5 6" key="1">
    <citation type="journal article" date="2009" name="Stand. Genomic Sci.">
        <title>Complete genome sequence of Acidimicrobium ferrooxidans type strain (ICP).</title>
        <authorList>
            <person name="Clum A."/>
            <person name="Nolan M."/>
            <person name="Lang E."/>
            <person name="Glavina Del Rio T."/>
            <person name="Tice H."/>
            <person name="Copeland A."/>
            <person name="Cheng J.F."/>
            <person name="Lucas S."/>
            <person name="Chen F."/>
            <person name="Bruce D."/>
            <person name="Goodwin L."/>
            <person name="Pitluck S."/>
            <person name="Ivanova N."/>
            <person name="Mavrommatis K."/>
            <person name="Mikhailova N."/>
            <person name="Pati A."/>
            <person name="Chen A."/>
            <person name="Palaniappan K."/>
            <person name="Goker M."/>
            <person name="Spring S."/>
            <person name="Land M."/>
            <person name="Hauser L."/>
            <person name="Chang Y.J."/>
            <person name="Jeffries C.C."/>
            <person name="Chain P."/>
            <person name="Bristow J."/>
            <person name="Eisen J.A."/>
            <person name="Markowitz V."/>
            <person name="Hugenholtz P."/>
            <person name="Kyrpides N.C."/>
            <person name="Klenk H.P."/>
            <person name="Lapidus A."/>
        </authorList>
    </citation>
    <scope>NUCLEOTIDE SEQUENCE [LARGE SCALE GENOMIC DNA]</scope>
    <source>
        <strain evidence="6">DSM 10331 / JCM 15462 / NBRC 103882 / ICP</strain>
    </source>
</reference>
<dbReference type="PANTHER" id="PTHR43169">
    <property type="entry name" value="EXSB FAMILY PROTEIN"/>
    <property type="match status" value="1"/>
</dbReference>
<dbReference type="AlphaFoldDB" id="C7M1A7"/>
<dbReference type="KEGG" id="afo:Afer_1841"/>
<dbReference type="SUPFAM" id="SSF52402">
    <property type="entry name" value="Adenine nucleotide alpha hydrolases-like"/>
    <property type="match status" value="1"/>
</dbReference>
<protein>
    <recommendedName>
        <fullName evidence="4">Thil AANH domain-containing protein</fullName>
    </recommendedName>
</protein>
<dbReference type="PIRSF" id="PIRSF006661">
    <property type="entry name" value="PP-lp_UCP006661"/>
    <property type="match status" value="1"/>
</dbReference>
<proteinExistence type="predicted"/>
<dbReference type="Gene3D" id="3.40.50.620">
    <property type="entry name" value="HUPs"/>
    <property type="match status" value="1"/>
</dbReference>
<dbReference type="STRING" id="525909.Afer_1841"/>
<dbReference type="InterPro" id="IPR052188">
    <property type="entry name" value="Ni-pincer_cofactor_biosynth"/>
</dbReference>
<dbReference type="GO" id="GO:0005524">
    <property type="term" value="F:ATP binding"/>
    <property type="evidence" value="ECO:0007669"/>
    <property type="project" value="UniProtKB-KW"/>
</dbReference>
<dbReference type="PANTHER" id="PTHR43169:SF2">
    <property type="entry name" value="NAD_GMP SYNTHASE DOMAIN-CONTAINING PROTEIN"/>
    <property type="match status" value="1"/>
</dbReference>
<keyword evidence="2" id="KW-0067">ATP-binding</keyword>
<dbReference type="eggNOG" id="COG1606">
    <property type="taxonomic scope" value="Bacteria"/>
</dbReference>
<evidence type="ECO:0000313" key="6">
    <source>
        <dbReference type="Proteomes" id="UP000000771"/>
    </source>
</evidence>
<name>C7M1A7_ACIFD</name>
<sequence>MVLLSGGVDSGVLAVAGTRAIGDQAVAVTGRSASLAADERDAIARLVLENGICHVEVATHEGEDPAYVRNDRMRCYVCKTHLFRAAGPVAEERRAVMVTGAHVDDLGDWRPGMLAAEEAGVRAPFLELGVNKASIRSLARELGVDWLADKPAAACLASRIPTGTPVTPRRLSQVERFEAALHRLGIVDVRVRHHGDTARIQVPRALAAAVLAHAEELTELGSRLGFTYTTLDLADLRGRQHSVGPVGSEEAGWLGSRRSSGTRAS</sequence>
<evidence type="ECO:0000256" key="2">
    <source>
        <dbReference type="ARBA" id="ARBA00022840"/>
    </source>
</evidence>
<dbReference type="InterPro" id="IPR014729">
    <property type="entry name" value="Rossmann-like_a/b/a_fold"/>
</dbReference>
<accession>C7M1A7</accession>
<keyword evidence="1" id="KW-0547">Nucleotide-binding</keyword>
<evidence type="ECO:0000256" key="3">
    <source>
        <dbReference type="PIRSR" id="PIRSR006661-1"/>
    </source>
</evidence>
<dbReference type="CDD" id="cd01990">
    <property type="entry name" value="LarE-like"/>
    <property type="match status" value="1"/>
</dbReference>
<feature type="active site" description="Nucleophile and sulfur donor" evidence="3">
    <location>
        <position position="155"/>
    </location>
</feature>
<keyword evidence="6" id="KW-1185">Reference proteome</keyword>
<dbReference type="InterPro" id="IPR020536">
    <property type="entry name" value="ThiI_AANH"/>
</dbReference>
<dbReference type="Pfam" id="PF02568">
    <property type="entry name" value="ThiI"/>
    <property type="match status" value="1"/>
</dbReference>
<feature type="domain" description="Thil AANH" evidence="4">
    <location>
        <begin position="2"/>
        <end position="178"/>
    </location>
</feature>
<organism evidence="5 6">
    <name type="scientific">Acidimicrobium ferrooxidans (strain DSM 10331 / JCM 15462 / NBRC 103882 / ICP)</name>
    <dbReference type="NCBI Taxonomy" id="525909"/>
    <lineage>
        <taxon>Bacteria</taxon>
        <taxon>Bacillati</taxon>
        <taxon>Actinomycetota</taxon>
        <taxon>Acidimicrobiia</taxon>
        <taxon>Acidimicrobiales</taxon>
        <taxon>Acidimicrobiaceae</taxon>
        <taxon>Acidimicrobium</taxon>
    </lineage>
</organism>
<dbReference type="EMBL" id="CP001631">
    <property type="protein sequence ID" value="ACU54755.1"/>
    <property type="molecule type" value="Genomic_DNA"/>
</dbReference>
<evidence type="ECO:0000256" key="1">
    <source>
        <dbReference type="ARBA" id="ARBA00022741"/>
    </source>
</evidence>